<dbReference type="Gene3D" id="3.40.1370.10">
    <property type="match status" value="1"/>
</dbReference>
<dbReference type="AlphaFoldDB" id="A0A919XCT5"/>
<evidence type="ECO:0000313" key="4">
    <source>
        <dbReference type="EMBL" id="GIO30321.1"/>
    </source>
</evidence>
<keyword evidence="5" id="KW-1185">Reference proteome</keyword>
<protein>
    <recommendedName>
        <fullName evidence="6">50S ribosomal protein L4</fullName>
    </recommendedName>
</protein>
<keyword evidence="2" id="KW-0689">Ribosomal protein</keyword>
<dbReference type="GO" id="GO:0005840">
    <property type="term" value="C:ribosome"/>
    <property type="evidence" value="ECO:0007669"/>
    <property type="project" value="UniProtKB-KW"/>
</dbReference>
<dbReference type="EMBL" id="BORQ01000001">
    <property type="protein sequence ID" value="GIO30321.1"/>
    <property type="molecule type" value="Genomic_DNA"/>
</dbReference>
<evidence type="ECO:0000256" key="2">
    <source>
        <dbReference type="ARBA" id="ARBA00022980"/>
    </source>
</evidence>
<evidence type="ECO:0000256" key="3">
    <source>
        <dbReference type="ARBA" id="ARBA00023274"/>
    </source>
</evidence>
<keyword evidence="3" id="KW-0687">Ribonucleoprotein</keyword>
<dbReference type="GO" id="GO:0006412">
    <property type="term" value="P:translation"/>
    <property type="evidence" value="ECO:0007669"/>
    <property type="project" value="InterPro"/>
</dbReference>
<proteinExistence type="inferred from homology"/>
<dbReference type="SUPFAM" id="SSF52166">
    <property type="entry name" value="Ribosomal protein L4"/>
    <property type="match status" value="1"/>
</dbReference>
<organism evidence="4 5">
    <name type="scientific">Paenibacillus albilobatus</name>
    <dbReference type="NCBI Taxonomy" id="2716884"/>
    <lineage>
        <taxon>Bacteria</taxon>
        <taxon>Bacillati</taxon>
        <taxon>Bacillota</taxon>
        <taxon>Bacilli</taxon>
        <taxon>Bacillales</taxon>
        <taxon>Paenibacillaceae</taxon>
        <taxon>Paenibacillus</taxon>
    </lineage>
</organism>
<comment type="caution">
    <text evidence="4">The sequence shown here is derived from an EMBL/GenBank/DDBJ whole genome shotgun (WGS) entry which is preliminary data.</text>
</comment>
<comment type="similarity">
    <text evidence="1">Belongs to the universal ribosomal protein uL4 family.</text>
</comment>
<dbReference type="GO" id="GO:1990904">
    <property type="term" value="C:ribonucleoprotein complex"/>
    <property type="evidence" value="ECO:0007669"/>
    <property type="project" value="UniProtKB-KW"/>
</dbReference>
<name>A0A919XCT5_9BACL</name>
<evidence type="ECO:0008006" key="6">
    <source>
        <dbReference type="Google" id="ProtNLM"/>
    </source>
</evidence>
<gene>
    <name evidence="4" type="ORF">J2TS6_14620</name>
</gene>
<dbReference type="InterPro" id="IPR023574">
    <property type="entry name" value="Ribosomal_uL4_dom_sf"/>
</dbReference>
<dbReference type="Proteomes" id="UP000679779">
    <property type="component" value="Unassembled WGS sequence"/>
</dbReference>
<reference evidence="4" key="1">
    <citation type="submission" date="2021-03" db="EMBL/GenBank/DDBJ databases">
        <title>Antimicrobial resistance genes in bacteria isolated from Japanese honey, and their potential for conferring macrolide and lincosamide resistance in the American foulbrood pathogen Paenibacillus larvae.</title>
        <authorList>
            <person name="Okamoto M."/>
            <person name="Kumagai M."/>
            <person name="Kanamori H."/>
            <person name="Takamatsu D."/>
        </authorList>
    </citation>
    <scope>NUCLEOTIDE SEQUENCE</scope>
    <source>
        <strain evidence="4">J2TS6</strain>
    </source>
</reference>
<sequence length="106" mass="11984">MLNVTILNMEGIEVGKMELEASIFGIIPNEPVMHDAVVNYLANKRRGTQSALTTSSEPYKTRYLKLLYLCLLAIQPWSRLRPEMFKEGSTLSDNSVKNSKTTLLSY</sequence>
<evidence type="ECO:0000256" key="1">
    <source>
        <dbReference type="ARBA" id="ARBA00010528"/>
    </source>
</evidence>
<dbReference type="GO" id="GO:0003735">
    <property type="term" value="F:structural constituent of ribosome"/>
    <property type="evidence" value="ECO:0007669"/>
    <property type="project" value="InterPro"/>
</dbReference>
<evidence type="ECO:0000313" key="5">
    <source>
        <dbReference type="Proteomes" id="UP000679779"/>
    </source>
</evidence>
<accession>A0A919XCT5</accession>